<dbReference type="OrthoDB" id="10277131at2759"/>
<sequence>MDVMDVKLSQVTTGGNTNWGLRSLAIGRHTVFESVKSRKEAIMAGTLMRALRGDSVGTSGADLNATLTHMTKTKFPDQDPCLWDNRYVVIKELVEHLAKVVQQKGPASANQSMLDQIRQLQRENARLKSGGFSDEAPAEEAPDYADPLETVDSCRPSQHWMPLQYRGDFRSVQQRRSIERRVIIHGSGILRFTLPSPGHPPSVNRPLILPRLSHDLRQEVQILIRRLAEAYPQAVTASGIGELAKTLVEDIVFQVDMRAGTEGLRIFRGVDSIFTQAQAWDHHWLQFFALWWPQNRSNYSHPA</sequence>
<keyword evidence="2" id="KW-1185">Reference proteome</keyword>
<gene>
    <name evidence="1" type="ORF">AK812_SmicGene6111</name>
</gene>
<evidence type="ECO:0000313" key="1">
    <source>
        <dbReference type="EMBL" id="OLQ10222.1"/>
    </source>
</evidence>
<accession>A0A1Q9ES20</accession>
<organism evidence="1 2">
    <name type="scientific">Symbiodinium microadriaticum</name>
    <name type="common">Dinoflagellate</name>
    <name type="synonym">Zooxanthella microadriatica</name>
    <dbReference type="NCBI Taxonomy" id="2951"/>
    <lineage>
        <taxon>Eukaryota</taxon>
        <taxon>Sar</taxon>
        <taxon>Alveolata</taxon>
        <taxon>Dinophyceae</taxon>
        <taxon>Suessiales</taxon>
        <taxon>Symbiodiniaceae</taxon>
        <taxon>Symbiodinium</taxon>
    </lineage>
</organism>
<dbReference type="EMBL" id="LSRX01000082">
    <property type="protein sequence ID" value="OLQ10222.1"/>
    <property type="molecule type" value="Genomic_DNA"/>
</dbReference>
<name>A0A1Q9ES20_SYMMI</name>
<evidence type="ECO:0000313" key="2">
    <source>
        <dbReference type="Proteomes" id="UP000186817"/>
    </source>
</evidence>
<reference evidence="1 2" key="1">
    <citation type="submission" date="2016-02" db="EMBL/GenBank/DDBJ databases">
        <title>Genome analysis of coral dinoflagellate symbionts highlights evolutionary adaptations to a symbiotic lifestyle.</title>
        <authorList>
            <person name="Aranda M."/>
            <person name="Li Y."/>
            <person name="Liew Y.J."/>
            <person name="Baumgarten S."/>
            <person name="Simakov O."/>
            <person name="Wilson M."/>
            <person name="Piel J."/>
            <person name="Ashoor H."/>
            <person name="Bougouffa S."/>
            <person name="Bajic V.B."/>
            <person name="Ryu T."/>
            <person name="Ravasi T."/>
            <person name="Bayer T."/>
            <person name="Micklem G."/>
            <person name="Kim H."/>
            <person name="Bhak J."/>
            <person name="Lajeunesse T.C."/>
            <person name="Voolstra C.R."/>
        </authorList>
    </citation>
    <scope>NUCLEOTIDE SEQUENCE [LARGE SCALE GENOMIC DNA]</scope>
    <source>
        <strain evidence="1 2">CCMP2467</strain>
    </source>
</reference>
<dbReference type="AlphaFoldDB" id="A0A1Q9ES20"/>
<dbReference type="Proteomes" id="UP000186817">
    <property type="component" value="Unassembled WGS sequence"/>
</dbReference>
<comment type="caution">
    <text evidence="1">The sequence shown here is derived from an EMBL/GenBank/DDBJ whole genome shotgun (WGS) entry which is preliminary data.</text>
</comment>
<protein>
    <submittedName>
        <fullName evidence="1">Uncharacterized protein</fullName>
    </submittedName>
</protein>
<proteinExistence type="predicted"/>